<evidence type="ECO:0000313" key="1">
    <source>
        <dbReference type="EMBL" id="OHT01093.1"/>
    </source>
</evidence>
<dbReference type="OrthoDB" id="10485667at2759"/>
<dbReference type="VEuPathDB" id="TrichDB:TRFO_01668"/>
<proteinExistence type="predicted"/>
<accession>A0A1J4JV08</accession>
<dbReference type="RefSeq" id="XP_068354229.1">
    <property type="nucleotide sequence ID" value="XM_068490238.1"/>
</dbReference>
<reference evidence="1" key="1">
    <citation type="submission" date="2016-10" db="EMBL/GenBank/DDBJ databases">
        <authorList>
            <person name="Benchimol M."/>
            <person name="Almeida L.G."/>
            <person name="Vasconcelos A.T."/>
            <person name="Perreira-Neves A."/>
            <person name="Rosa I.A."/>
            <person name="Tasca T."/>
            <person name="Bogo M.R."/>
            <person name="de Souza W."/>
        </authorList>
    </citation>
    <scope>NUCLEOTIDE SEQUENCE [LARGE SCALE GENOMIC DNA]</scope>
    <source>
        <strain evidence="1">K</strain>
    </source>
</reference>
<name>A0A1J4JV08_9EUKA</name>
<organism evidence="1 2">
    <name type="scientific">Tritrichomonas foetus</name>
    <dbReference type="NCBI Taxonomy" id="1144522"/>
    <lineage>
        <taxon>Eukaryota</taxon>
        <taxon>Metamonada</taxon>
        <taxon>Parabasalia</taxon>
        <taxon>Tritrichomonadida</taxon>
        <taxon>Tritrichomonadidae</taxon>
        <taxon>Tritrichomonas</taxon>
    </lineage>
</organism>
<evidence type="ECO:0000313" key="2">
    <source>
        <dbReference type="Proteomes" id="UP000179807"/>
    </source>
</evidence>
<dbReference type="AlphaFoldDB" id="A0A1J4JV08"/>
<protein>
    <submittedName>
        <fullName evidence="1">Uncharacterized protein</fullName>
    </submittedName>
</protein>
<keyword evidence="2" id="KW-1185">Reference proteome</keyword>
<dbReference type="GeneID" id="94824942"/>
<comment type="caution">
    <text evidence="1">The sequence shown here is derived from an EMBL/GenBank/DDBJ whole genome shotgun (WGS) entry which is preliminary data.</text>
</comment>
<dbReference type="Proteomes" id="UP000179807">
    <property type="component" value="Unassembled WGS sequence"/>
</dbReference>
<dbReference type="EMBL" id="MLAK01000926">
    <property type="protein sequence ID" value="OHT01093.1"/>
    <property type="molecule type" value="Genomic_DNA"/>
</dbReference>
<gene>
    <name evidence="1" type="ORF">TRFO_01668</name>
</gene>
<sequence length="205" mass="23965">MISFNETAFAYGQKVMNMVNNSKNYFSRNLRMSQSFEQVEKTDDEIISILNQFDWNWYIAADYLGCDSRELKSKFEMKQPNADLPQVDPATFNGAHINPENLAKLQNFVREHLQEPLPLLFDSEITNKQKSEIASEVLLEFGLPYRLTHMKEYQETYQVLEKEALSLAKWREQVSYLSLVEEALFKISARLAHQEENPANQENEQ</sequence>